<comment type="caution">
    <text evidence="2">The sequence shown here is derived from an EMBL/GenBank/DDBJ whole genome shotgun (WGS) entry which is preliminary data.</text>
</comment>
<organism evidence="2 3">
    <name type="scientific">Laspinema palackyanum D2a</name>
    <dbReference type="NCBI Taxonomy" id="2953684"/>
    <lineage>
        <taxon>Bacteria</taxon>
        <taxon>Bacillati</taxon>
        <taxon>Cyanobacteriota</taxon>
        <taxon>Cyanophyceae</taxon>
        <taxon>Oscillatoriophycideae</taxon>
        <taxon>Oscillatoriales</taxon>
        <taxon>Laspinemataceae</taxon>
        <taxon>Laspinema</taxon>
        <taxon>Laspinema palackyanum</taxon>
    </lineage>
</organism>
<proteinExistence type="predicted"/>
<feature type="region of interest" description="Disordered" evidence="1">
    <location>
        <begin position="24"/>
        <end position="46"/>
    </location>
</feature>
<dbReference type="Proteomes" id="UP001525890">
    <property type="component" value="Unassembled WGS sequence"/>
</dbReference>
<sequence>MYAIKVAPTEALTLNQDKSVINTQPIYPQTSTSETTSETTPGTTQVKNEEEKEWILWGKKINPQAYNSNILWGVQACKSRYRATYNSLVDFRRAMGVPASGRGAFTANQIIKMDCGWVASRMQNPRITRREFLKLWEDYLSFPPEGRLIEYFQDVYRVSFPEYLVETQNSDFLESLPVSAVLVYCSAYLNQKTSTQQSGD</sequence>
<protein>
    <submittedName>
        <fullName evidence="2">Uncharacterized protein</fullName>
    </submittedName>
</protein>
<accession>A0ABT2MKK4</accession>
<evidence type="ECO:0000313" key="3">
    <source>
        <dbReference type="Proteomes" id="UP001525890"/>
    </source>
</evidence>
<name>A0ABT2MKK4_9CYAN</name>
<evidence type="ECO:0000256" key="1">
    <source>
        <dbReference type="SAM" id="MobiDB-lite"/>
    </source>
</evidence>
<dbReference type="RefSeq" id="WP_368004764.1">
    <property type="nucleotide sequence ID" value="NZ_JAMXFF010000002.1"/>
</dbReference>
<dbReference type="EMBL" id="JAMXFF010000002">
    <property type="protein sequence ID" value="MCT7965012.1"/>
    <property type="molecule type" value="Genomic_DNA"/>
</dbReference>
<reference evidence="2 3" key="1">
    <citation type="journal article" date="2022" name="Front. Microbiol.">
        <title>High genomic differentiation and limited gene flow indicate recent cryptic speciation within the genus Laspinema (cyanobacteria).</title>
        <authorList>
            <person name="Stanojkovic A."/>
            <person name="Skoupy S."/>
            <person name="Skaloud P."/>
            <person name="Dvorak P."/>
        </authorList>
    </citation>
    <scope>NUCLEOTIDE SEQUENCE [LARGE SCALE GENOMIC DNA]</scope>
    <source>
        <strain evidence="2 3">D2a</strain>
    </source>
</reference>
<feature type="compositionally biased region" description="Low complexity" evidence="1">
    <location>
        <begin position="28"/>
        <end position="45"/>
    </location>
</feature>
<keyword evidence="3" id="KW-1185">Reference proteome</keyword>
<gene>
    <name evidence="2" type="ORF">NG799_01530</name>
</gene>
<evidence type="ECO:0000313" key="2">
    <source>
        <dbReference type="EMBL" id="MCT7965012.1"/>
    </source>
</evidence>